<evidence type="ECO:0000256" key="1">
    <source>
        <dbReference type="ARBA" id="ARBA00000971"/>
    </source>
</evidence>
<dbReference type="Gene3D" id="3.10.50.40">
    <property type="match status" value="1"/>
</dbReference>
<sequence length="164" mass="17837">MKIAKNTVVSLRYELRNAEVAGEVLESVEDPISYLHGGYDGIFPLVEEALHGKSVGDKVSVTLQPDDAFGEYEHELVEVEARSSFPEDVAVGMQFEGAPEESDDEDFILYTVVEVGDDEVTVDGNHPLAGKTVTFDCTVTGVRAATEEELEHGHVHDEAGGHLH</sequence>
<proteinExistence type="inferred from homology"/>
<keyword evidence="4" id="KW-0963">Cytoplasm</keyword>
<gene>
    <name evidence="11" type="ordered locus">Galf_2196</name>
</gene>
<keyword evidence="12" id="KW-1185">Reference proteome</keyword>
<dbReference type="HOGENOM" id="CLU_098197_1_1_4"/>
<keyword evidence="7 9" id="KW-0413">Isomerase</keyword>
<evidence type="ECO:0000256" key="4">
    <source>
        <dbReference type="ARBA" id="ARBA00022490"/>
    </source>
</evidence>
<dbReference type="AlphaFoldDB" id="D9SIN7"/>
<evidence type="ECO:0000313" key="11">
    <source>
        <dbReference type="EMBL" id="ADL56200.1"/>
    </source>
</evidence>
<dbReference type="Proteomes" id="UP000001235">
    <property type="component" value="Chromosome"/>
</dbReference>
<evidence type="ECO:0000313" key="12">
    <source>
        <dbReference type="Proteomes" id="UP000001235"/>
    </source>
</evidence>
<protein>
    <recommendedName>
        <fullName evidence="9">peptidylprolyl isomerase</fullName>
        <ecNumber evidence="9">5.2.1.8</ecNumber>
    </recommendedName>
</protein>
<comment type="subcellular location">
    <subcellularLocation>
        <location evidence="2">Cytoplasm</location>
    </subcellularLocation>
</comment>
<evidence type="ECO:0000256" key="5">
    <source>
        <dbReference type="ARBA" id="ARBA00023110"/>
    </source>
</evidence>
<dbReference type="InterPro" id="IPR046357">
    <property type="entry name" value="PPIase_dom_sf"/>
</dbReference>
<accession>D9SIN7</accession>
<dbReference type="PANTHER" id="PTHR47861">
    <property type="entry name" value="FKBP-TYPE PEPTIDYL-PROLYL CIS-TRANS ISOMERASE SLYD"/>
    <property type="match status" value="1"/>
</dbReference>
<evidence type="ECO:0000256" key="8">
    <source>
        <dbReference type="ARBA" id="ARBA00037071"/>
    </source>
</evidence>
<dbReference type="GO" id="GO:0003755">
    <property type="term" value="F:peptidyl-prolyl cis-trans isomerase activity"/>
    <property type="evidence" value="ECO:0007669"/>
    <property type="project" value="UniProtKB-KW"/>
</dbReference>
<evidence type="ECO:0000256" key="3">
    <source>
        <dbReference type="ARBA" id="ARBA00006577"/>
    </source>
</evidence>
<dbReference type="OrthoDB" id="9808891at2"/>
<dbReference type="InterPro" id="IPR001179">
    <property type="entry name" value="PPIase_FKBP_dom"/>
</dbReference>
<evidence type="ECO:0000256" key="9">
    <source>
        <dbReference type="PROSITE-ProRule" id="PRU00277"/>
    </source>
</evidence>
<organism evidence="11 12">
    <name type="scientific">Gallionella capsiferriformans (strain ES-2)</name>
    <name type="common">Gallionella ferruginea capsiferriformans (strain ES-2)</name>
    <dbReference type="NCBI Taxonomy" id="395494"/>
    <lineage>
        <taxon>Bacteria</taxon>
        <taxon>Pseudomonadati</taxon>
        <taxon>Pseudomonadota</taxon>
        <taxon>Betaproteobacteria</taxon>
        <taxon>Nitrosomonadales</taxon>
        <taxon>Gallionellaceae</taxon>
        <taxon>Gallionella</taxon>
    </lineage>
</organism>
<dbReference type="RefSeq" id="WP_013294124.1">
    <property type="nucleotide sequence ID" value="NC_014394.1"/>
</dbReference>
<keyword evidence="5 9" id="KW-0697">Rotamase</keyword>
<name>D9SIN7_GALCS</name>
<dbReference type="GO" id="GO:0005737">
    <property type="term" value="C:cytoplasm"/>
    <property type="evidence" value="ECO:0007669"/>
    <property type="project" value="UniProtKB-SubCell"/>
</dbReference>
<dbReference type="GO" id="GO:0042026">
    <property type="term" value="P:protein refolding"/>
    <property type="evidence" value="ECO:0007669"/>
    <property type="project" value="UniProtKB-ARBA"/>
</dbReference>
<dbReference type="STRING" id="395494.Galf_2196"/>
<dbReference type="EC" id="5.2.1.8" evidence="9"/>
<comment type="catalytic activity">
    <reaction evidence="1 9">
        <text>[protein]-peptidylproline (omega=180) = [protein]-peptidylproline (omega=0)</text>
        <dbReference type="Rhea" id="RHEA:16237"/>
        <dbReference type="Rhea" id="RHEA-COMP:10747"/>
        <dbReference type="Rhea" id="RHEA-COMP:10748"/>
        <dbReference type="ChEBI" id="CHEBI:83833"/>
        <dbReference type="ChEBI" id="CHEBI:83834"/>
        <dbReference type="EC" id="5.2.1.8"/>
    </reaction>
</comment>
<dbReference type="PANTHER" id="PTHR47861:SF3">
    <property type="entry name" value="FKBP-TYPE PEPTIDYL-PROLYL CIS-TRANS ISOMERASE SLYD"/>
    <property type="match status" value="1"/>
</dbReference>
<reference evidence="11 12" key="1">
    <citation type="submission" date="2010-08" db="EMBL/GenBank/DDBJ databases">
        <title>Complete sequence of Gallionella capsiferriformans ES-2.</title>
        <authorList>
            <consortium name="US DOE Joint Genome Institute"/>
            <person name="Lucas S."/>
            <person name="Copeland A."/>
            <person name="Lapidus A."/>
            <person name="Cheng J.-F."/>
            <person name="Bruce D."/>
            <person name="Goodwin L."/>
            <person name="Pitluck S."/>
            <person name="Chertkov O."/>
            <person name="Davenport K.W."/>
            <person name="Detter J.C."/>
            <person name="Han C."/>
            <person name="Tapia R."/>
            <person name="Land M."/>
            <person name="Hauser L."/>
            <person name="Chang Y.-J."/>
            <person name="Jeffries C."/>
            <person name="Kyrpides N."/>
            <person name="Ivanova N."/>
            <person name="Mikhailova N."/>
            <person name="Shelobolina E.S."/>
            <person name="Picardal F."/>
            <person name="Roden E."/>
            <person name="Emerson D."/>
            <person name="Woyke T."/>
        </authorList>
    </citation>
    <scope>NUCLEOTIDE SEQUENCE [LARGE SCALE GENOMIC DNA]</scope>
    <source>
        <strain evidence="11 12">ES-2</strain>
    </source>
</reference>
<dbReference type="PROSITE" id="PS50059">
    <property type="entry name" value="FKBP_PPIASE"/>
    <property type="match status" value="1"/>
</dbReference>
<comment type="similarity">
    <text evidence="3">Belongs to the FKBP-type PPIase family.</text>
</comment>
<feature type="domain" description="PPIase FKBP-type" evidence="10">
    <location>
        <begin position="6"/>
        <end position="101"/>
    </location>
</feature>
<evidence type="ECO:0000256" key="2">
    <source>
        <dbReference type="ARBA" id="ARBA00004496"/>
    </source>
</evidence>
<evidence type="ECO:0000256" key="7">
    <source>
        <dbReference type="ARBA" id="ARBA00023235"/>
    </source>
</evidence>
<dbReference type="EMBL" id="CP002159">
    <property type="protein sequence ID" value="ADL56200.1"/>
    <property type="molecule type" value="Genomic_DNA"/>
</dbReference>
<keyword evidence="6" id="KW-0143">Chaperone</keyword>
<comment type="function">
    <text evidence="8">Also involved in hydrogenase metallocenter assembly, probably by participating in the nickel insertion step. This function in hydrogenase biosynthesis requires chaperone activity and the presence of the metal-binding domain, but not PPIase activity.</text>
</comment>
<dbReference type="eggNOG" id="COG1047">
    <property type="taxonomic scope" value="Bacteria"/>
</dbReference>
<evidence type="ECO:0000256" key="6">
    <source>
        <dbReference type="ARBA" id="ARBA00023186"/>
    </source>
</evidence>
<dbReference type="KEGG" id="gca:Galf_2196"/>
<evidence type="ECO:0000259" key="10">
    <source>
        <dbReference type="PROSITE" id="PS50059"/>
    </source>
</evidence>
<dbReference type="SUPFAM" id="SSF54534">
    <property type="entry name" value="FKBP-like"/>
    <property type="match status" value="1"/>
</dbReference>